<sequence>MTNPESKKELLHFIKENISTIHFKTLRENEIEKSDDIKLAYMKHTLDDDPALFLSKWGKYLPPDHLSKFERLRIPPPVSRNLTPNARHNKQILNRRYRYLVTKLDSTSYFNDEAIESREPLLYENYVGQYLPEEKRHPPFPDDPDFDYDTVDFNEEFDDVETEEQDIQDKYFDNEPDDMEEKNTETGILDY</sequence>
<evidence type="ECO:0000313" key="3">
    <source>
        <dbReference type="EMBL" id="CAG8472166.1"/>
    </source>
</evidence>
<dbReference type="PANTHER" id="PTHR31840:SF1">
    <property type="entry name" value="COILED-COIL DOMAIN-CONTAINING PROTEIN 97"/>
    <property type="match status" value="1"/>
</dbReference>
<comment type="caution">
    <text evidence="3">The sequence shown here is derived from an EMBL/GenBank/DDBJ whole genome shotgun (WGS) entry which is preliminary data.</text>
</comment>
<keyword evidence="4" id="KW-1185">Reference proteome</keyword>
<reference evidence="3" key="1">
    <citation type="submission" date="2021-06" db="EMBL/GenBank/DDBJ databases">
        <authorList>
            <person name="Kallberg Y."/>
            <person name="Tangrot J."/>
            <person name="Rosling A."/>
        </authorList>
    </citation>
    <scope>NUCLEOTIDE SEQUENCE</scope>
    <source>
        <strain evidence="3">AZ414A</strain>
    </source>
</reference>
<gene>
    <name evidence="3" type="ORF">DEBURN_LOCUS3214</name>
</gene>
<evidence type="ECO:0000259" key="2">
    <source>
        <dbReference type="Pfam" id="PF09747"/>
    </source>
</evidence>
<protein>
    <submittedName>
        <fullName evidence="3">1675_t:CDS:1</fullName>
    </submittedName>
</protein>
<organism evidence="3 4">
    <name type="scientific">Diversispora eburnea</name>
    <dbReference type="NCBI Taxonomy" id="1213867"/>
    <lineage>
        <taxon>Eukaryota</taxon>
        <taxon>Fungi</taxon>
        <taxon>Fungi incertae sedis</taxon>
        <taxon>Mucoromycota</taxon>
        <taxon>Glomeromycotina</taxon>
        <taxon>Glomeromycetes</taxon>
        <taxon>Diversisporales</taxon>
        <taxon>Diversisporaceae</taxon>
        <taxon>Diversispora</taxon>
    </lineage>
</organism>
<dbReference type="PANTHER" id="PTHR31840">
    <property type="entry name" value="COILED-COIL DOMAIN-CONTAINING PROTEIN 97"/>
    <property type="match status" value="1"/>
</dbReference>
<name>A0A9N8W603_9GLOM</name>
<feature type="domain" description="CCD97-like C-terminal" evidence="2">
    <location>
        <begin position="94"/>
        <end position="137"/>
    </location>
</feature>
<dbReference type="InterPro" id="IPR040233">
    <property type="entry name" value="CCD97-like_C"/>
</dbReference>
<accession>A0A9N8W603</accession>
<evidence type="ECO:0000313" key="4">
    <source>
        <dbReference type="Proteomes" id="UP000789706"/>
    </source>
</evidence>
<dbReference type="OrthoDB" id="333176at2759"/>
<dbReference type="Proteomes" id="UP000789706">
    <property type="component" value="Unassembled WGS sequence"/>
</dbReference>
<dbReference type="EMBL" id="CAJVPK010000198">
    <property type="protein sequence ID" value="CAG8472166.1"/>
    <property type="molecule type" value="Genomic_DNA"/>
</dbReference>
<proteinExistence type="predicted"/>
<evidence type="ECO:0000256" key="1">
    <source>
        <dbReference type="SAM" id="MobiDB-lite"/>
    </source>
</evidence>
<dbReference type="Pfam" id="PF09747">
    <property type="entry name" value="CCD97-like_C"/>
    <property type="match status" value="1"/>
</dbReference>
<dbReference type="InterPro" id="IPR018613">
    <property type="entry name" value="Ccdc97-like"/>
</dbReference>
<dbReference type="AlphaFoldDB" id="A0A9N8W603"/>
<feature type="region of interest" description="Disordered" evidence="1">
    <location>
        <begin position="157"/>
        <end position="191"/>
    </location>
</feature>
<feature type="compositionally biased region" description="Acidic residues" evidence="1">
    <location>
        <begin position="157"/>
        <end position="166"/>
    </location>
</feature>